<feature type="transmembrane region" description="Helical" evidence="1">
    <location>
        <begin position="209"/>
        <end position="228"/>
    </location>
</feature>
<dbReference type="Proteomes" id="UP000029622">
    <property type="component" value="Unassembled WGS sequence"/>
</dbReference>
<name>A0A096DLT3_9FIRM</name>
<feature type="transmembrane region" description="Helical" evidence="1">
    <location>
        <begin position="89"/>
        <end position="121"/>
    </location>
</feature>
<proteinExistence type="predicted"/>
<feature type="domain" description="PDZ" evidence="2">
    <location>
        <begin position="304"/>
        <end position="337"/>
    </location>
</feature>
<dbReference type="InterPro" id="IPR036034">
    <property type="entry name" value="PDZ_sf"/>
</dbReference>
<feature type="transmembrane region" description="Helical" evidence="1">
    <location>
        <begin position="169"/>
        <end position="189"/>
    </location>
</feature>
<feature type="transmembrane region" description="Helical" evidence="1">
    <location>
        <begin position="127"/>
        <end position="148"/>
    </location>
</feature>
<dbReference type="InterPro" id="IPR001478">
    <property type="entry name" value="PDZ"/>
</dbReference>
<accession>A0A096DLT3</accession>
<protein>
    <recommendedName>
        <fullName evidence="2">PDZ domain-containing protein</fullName>
    </recommendedName>
</protein>
<dbReference type="Gene3D" id="2.30.42.10">
    <property type="match status" value="1"/>
</dbReference>
<comment type="caution">
    <text evidence="3">The sequence shown here is derived from an EMBL/GenBank/DDBJ whole genome shotgun (WGS) entry which is preliminary data.</text>
</comment>
<dbReference type="SMART" id="SM00228">
    <property type="entry name" value="PDZ"/>
    <property type="match status" value="1"/>
</dbReference>
<dbReference type="EMBL" id="AZTB01000033">
    <property type="protein sequence ID" value="KGG80241.1"/>
    <property type="molecule type" value="Genomic_DNA"/>
</dbReference>
<evidence type="ECO:0000313" key="4">
    <source>
        <dbReference type="Proteomes" id="UP000029622"/>
    </source>
</evidence>
<dbReference type="InterPro" id="IPR041489">
    <property type="entry name" value="PDZ_6"/>
</dbReference>
<feature type="transmembrane region" description="Helical" evidence="1">
    <location>
        <begin position="61"/>
        <end position="82"/>
    </location>
</feature>
<dbReference type="SUPFAM" id="SSF50156">
    <property type="entry name" value="PDZ domain-like"/>
    <property type="match status" value="1"/>
</dbReference>
<feature type="transmembrane region" description="Helical" evidence="1">
    <location>
        <begin position="7"/>
        <end position="33"/>
    </location>
</feature>
<keyword evidence="1" id="KW-0472">Membrane</keyword>
<evidence type="ECO:0000256" key="1">
    <source>
        <dbReference type="SAM" id="Phobius"/>
    </source>
</evidence>
<organism evidence="3 4">
    <name type="scientific">Caloranaerobacter azorensis H53214</name>
    <dbReference type="NCBI Taxonomy" id="1156417"/>
    <lineage>
        <taxon>Bacteria</taxon>
        <taxon>Bacillati</taxon>
        <taxon>Bacillota</taxon>
        <taxon>Tissierellia</taxon>
        <taxon>Tissierellales</taxon>
        <taxon>Thermohalobacteraceae</taxon>
        <taxon>Caloranaerobacter</taxon>
    </lineage>
</organism>
<dbReference type="STRING" id="1156417.Y919_07285"/>
<evidence type="ECO:0000313" key="3">
    <source>
        <dbReference type="EMBL" id="KGG80241.1"/>
    </source>
</evidence>
<feature type="transmembrane region" description="Helical" evidence="1">
    <location>
        <begin position="248"/>
        <end position="267"/>
    </location>
</feature>
<keyword evidence="1" id="KW-1133">Transmembrane helix</keyword>
<evidence type="ECO:0000259" key="2">
    <source>
        <dbReference type="PROSITE" id="PS50106"/>
    </source>
</evidence>
<gene>
    <name evidence="3" type="ORF">Y919_07285</name>
</gene>
<dbReference type="AlphaFoldDB" id="A0A096DLT3"/>
<dbReference type="PROSITE" id="PS50106">
    <property type="entry name" value="PDZ"/>
    <property type="match status" value="1"/>
</dbReference>
<dbReference type="Pfam" id="PF17820">
    <property type="entry name" value="PDZ_6"/>
    <property type="match status" value="1"/>
</dbReference>
<reference evidence="3 4" key="1">
    <citation type="submission" date="2013-12" db="EMBL/GenBank/DDBJ databases">
        <title>Draft genome sequence of Caloranaerobacter sp. H53214.</title>
        <authorList>
            <person name="Jiang L.J."/>
            <person name="Shao Z.Z."/>
            <person name="Long M.N."/>
        </authorList>
    </citation>
    <scope>NUCLEOTIDE SEQUENCE [LARGE SCALE GENOMIC DNA]</scope>
    <source>
        <strain evidence="3 4">H53214</strain>
    </source>
</reference>
<keyword evidence="1" id="KW-0812">Transmembrane</keyword>
<dbReference type="RefSeq" id="WP_035163614.1">
    <property type="nucleotide sequence ID" value="NZ_AZTB01000033.1"/>
</dbReference>
<sequence length="410" mass="46831">MTKIIEIIYILVLTLLQVFLNPIYWGIIILLYFQYKKISKMEKKILGINKESNFSRIFSSMINGTLGGILGSLIIILLGVTVQANDFKYIFLLAVVLMLIHPRFICFSYAGGIISLSYLIFGYPKVNVSSVMAIVGILHLIESFLILVDGDSTKIPIYIERNQKIVGGFNMMRFWPIPFIVLLTVGGMINGDGVNMPNWWPLFRPENILFDMNNITFVMIGVIAALGYGDMAISDYPENKVKESARNLSIYSISLIILSVLSTYVYVFKYIAALFGPLVHEVLIQLGRAKEKRGKPKFECPEFGVKILDVMPNEIAEKIGLKSGDIIISVNGNRVNSKDEIQYVLLDYPTYIWIEYIDRNGEYQTKEYMDYNYGIRRLGILTIPRNPIYSFVVKEVESPLIKLKRKFKRK</sequence>